<reference evidence="1 2" key="1">
    <citation type="submission" date="2016-12" db="EMBL/GenBank/DDBJ databases">
        <title>Study of bacterial adaptation to deep sea.</title>
        <authorList>
            <person name="Song J."/>
            <person name="Yoshizawa S."/>
            <person name="Kogure K."/>
        </authorList>
    </citation>
    <scope>NUCLEOTIDE SEQUENCE [LARGE SCALE GENOMIC DNA]</scope>
    <source>
        <strain evidence="1 2">SAORIC-165</strain>
    </source>
</reference>
<evidence type="ECO:0000313" key="1">
    <source>
        <dbReference type="EMBL" id="PQJ28166.1"/>
    </source>
</evidence>
<dbReference type="AlphaFoldDB" id="A0A2S7TZJ8"/>
<name>A0A2S7TZJ8_9BACT</name>
<gene>
    <name evidence="1" type="ORF">BSZ32_06390</name>
</gene>
<evidence type="ECO:0000313" key="2">
    <source>
        <dbReference type="Proteomes" id="UP000239907"/>
    </source>
</evidence>
<proteinExistence type="predicted"/>
<protein>
    <submittedName>
        <fullName evidence="1">Uncharacterized protein</fullName>
    </submittedName>
</protein>
<comment type="caution">
    <text evidence="1">The sequence shown here is derived from an EMBL/GenBank/DDBJ whole genome shotgun (WGS) entry which is preliminary data.</text>
</comment>
<organism evidence="1 2">
    <name type="scientific">Rubritalea profundi</name>
    <dbReference type="NCBI Taxonomy" id="1658618"/>
    <lineage>
        <taxon>Bacteria</taxon>
        <taxon>Pseudomonadati</taxon>
        <taxon>Verrucomicrobiota</taxon>
        <taxon>Verrucomicrobiia</taxon>
        <taxon>Verrucomicrobiales</taxon>
        <taxon>Rubritaleaceae</taxon>
        <taxon>Rubritalea</taxon>
    </lineage>
</organism>
<accession>A0A2S7TZJ8</accession>
<dbReference type="EMBL" id="MQWA01000001">
    <property type="protein sequence ID" value="PQJ28166.1"/>
    <property type="molecule type" value="Genomic_DNA"/>
</dbReference>
<sequence>MEADIKILTDTIRQTAIISSVNFVPSVANSSLLINPLITPRQPLRAPRPKSKFLAMLERLQRGLRGLTIDAKLCC</sequence>
<dbReference type="Proteomes" id="UP000239907">
    <property type="component" value="Unassembled WGS sequence"/>
</dbReference>
<keyword evidence="2" id="KW-1185">Reference proteome</keyword>